<keyword evidence="4" id="KW-1185">Reference proteome</keyword>
<dbReference type="GO" id="GO:0005509">
    <property type="term" value="F:calcium ion binding"/>
    <property type="evidence" value="ECO:0007669"/>
    <property type="project" value="InterPro"/>
</dbReference>
<keyword evidence="2" id="KW-0964">Secreted</keyword>
<comment type="caution">
    <text evidence="3">The sequence shown here is derived from an EMBL/GenBank/DDBJ whole genome shotgun (WGS) entry which is preliminary data.</text>
</comment>
<accession>A0A6I4THH2</accession>
<dbReference type="InterPro" id="IPR050557">
    <property type="entry name" value="RTX_toxin/Mannuronan_C5-epim"/>
</dbReference>
<comment type="subcellular location">
    <subcellularLocation>
        <location evidence="1">Secreted</location>
    </subcellularLocation>
</comment>
<dbReference type="GO" id="GO:0005576">
    <property type="term" value="C:extracellular region"/>
    <property type="evidence" value="ECO:0007669"/>
    <property type="project" value="UniProtKB-SubCell"/>
</dbReference>
<dbReference type="PANTHER" id="PTHR38340">
    <property type="entry name" value="S-LAYER PROTEIN"/>
    <property type="match status" value="1"/>
</dbReference>
<name>A0A6I4THH2_9SPHN</name>
<dbReference type="InterPro" id="IPR018511">
    <property type="entry name" value="Hemolysin-typ_Ca-bd_CS"/>
</dbReference>
<sequence>MIVGSDRADAPAGTNRWDHFFGRGGSDRFDGGAGDDVIQGDKGDDLLSGGDGSDWIDGGDGADRLMGGLMADMLNGGKGNDHLDAGAGHDMLEGAEGSDRLIGGAGADAFIVDRTSGNDVVLDFTAGPGSFDHVAFLDISADELIIIDTAAGVKIAWDGGEDSILLKGVFKDDLVQDDFMFNTGPQFVPGISTQGSEYIDPGFFL</sequence>
<evidence type="ECO:0000256" key="1">
    <source>
        <dbReference type="ARBA" id="ARBA00004613"/>
    </source>
</evidence>
<organism evidence="3 4">
    <name type="scientific">Tsuneonella aeria</name>
    <dbReference type="NCBI Taxonomy" id="1837929"/>
    <lineage>
        <taxon>Bacteria</taxon>
        <taxon>Pseudomonadati</taxon>
        <taxon>Pseudomonadota</taxon>
        <taxon>Alphaproteobacteria</taxon>
        <taxon>Sphingomonadales</taxon>
        <taxon>Erythrobacteraceae</taxon>
        <taxon>Tsuneonella</taxon>
    </lineage>
</organism>
<dbReference type="InterPro" id="IPR011049">
    <property type="entry name" value="Serralysin-like_metalloprot_C"/>
</dbReference>
<gene>
    <name evidence="3" type="ORF">GRI40_12975</name>
</gene>
<dbReference type="Pfam" id="PF00353">
    <property type="entry name" value="HemolysinCabind"/>
    <property type="match status" value="2"/>
</dbReference>
<dbReference type="Gene3D" id="2.150.10.10">
    <property type="entry name" value="Serralysin-like metalloprotease, C-terminal"/>
    <property type="match status" value="2"/>
</dbReference>
<dbReference type="InterPro" id="IPR001343">
    <property type="entry name" value="Hemolysn_Ca-bd"/>
</dbReference>
<dbReference type="AlphaFoldDB" id="A0A6I4THH2"/>
<evidence type="ECO:0000313" key="4">
    <source>
        <dbReference type="Proteomes" id="UP000439522"/>
    </source>
</evidence>
<protein>
    <submittedName>
        <fullName evidence="3">Calcium-binding protein</fullName>
    </submittedName>
</protein>
<dbReference type="PANTHER" id="PTHR38340:SF1">
    <property type="entry name" value="S-LAYER PROTEIN"/>
    <property type="match status" value="1"/>
</dbReference>
<dbReference type="Proteomes" id="UP000439522">
    <property type="component" value="Unassembled WGS sequence"/>
</dbReference>
<reference evidence="3 4" key="1">
    <citation type="submission" date="2019-12" db="EMBL/GenBank/DDBJ databases">
        <title>Genomic-based taxomic classification of the family Erythrobacteraceae.</title>
        <authorList>
            <person name="Xu L."/>
        </authorList>
    </citation>
    <scope>NUCLEOTIDE SEQUENCE [LARGE SCALE GENOMIC DNA]</scope>
    <source>
        <strain evidence="3 4">100921-2</strain>
    </source>
</reference>
<proteinExistence type="predicted"/>
<evidence type="ECO:0000313" key="3">
    <source>
        <dbReference type="EMBL" id="MXO76126.1"/>
    </source>
</evidence>
<dbReference type="RefSeq" id="WP_160611941.1">
    <property type="nucleotide sequence ID" value="NZ_WTZA01000002.1"/>
</dbReference>
<dbReference type="PROSITE" id="PS00330">
    <property type="entry name" value="HEMOLYSIN_CALCIUM"/>
    <property type="match status" value="1"/>
</dbReference>
<dbReference type="EMBL" id="WTZA01000002">
    <property type="protein sequence ID" value="MXO76126.1"/>
    <property type="molecule type" value="Genomic_DNA"/>
</dbReference>
<dbReference type="SUPFAM" id="SSF51120">
    <property type="entry name" value="beta-Roll"/>
    <property type="match status" value="1"/>
</dbReference>
<dbReference type="PRINTS" id="PR00313">
    <property type="entry name" value="CABNDNGRPT"/>
</dbReference>
<evidence type="ECO:0000256" key="2">
    <source>
        <dbReference type="ARBA" id="ARBA00022525"/>
    </source>
</evidence>
<dbReference type="OrthoDB" id="7515000at2"/>